<dbReference type="AlphaFoldDB" id="A0AAD7ZZM7"/>
<sequence length="154" mass="17452">MRKVCQTVFYAILQRALKGRKNKSIKVNVNVTFERDVPLDSKLALVLYQKKGSTWRKTIYEATENICTLVKNDKDFWPLIQKASNMSRYCPLKKGYYVVSDAVLKINSVPPVISKGCYRITISILTPKNEAVARVHLYGTVSKADASDLPTCNF</sequence>
<reference evidence="2" key="2">
    <citation type="submission" date="2023-05" db="EMBL/GenBank/DDBJ databases">
        <authorList>
            <person name="Fouks B."/>
        </authorList>
    </citation>
    <scope>NUCLEOTIDE SEQUENCE</scope>
    <source>
        <strain evidence="2">Stay&amp;Tobe</strain>
        <tissue evidence="2">Testes</tissue>
    </source>
</reference>
<evidence type="ECO:0000313" key="2">
    <source>
        <dbReference type="EMBL" id="KAJ9589764.1"/>
    </source>
</evidence>
<dbReference type="InterPro" id="IPR010512">
    <property type="entry name" value="DUF1091"/>
</dbReference>
<keyword evidence="1" id="KW-0732">Signal</keyword>
<protein>
    <recommendedName>
        <fullName evidence="4">MD-2-related lipid-recognition domain-containing protein</fullName>
    </recommendedName>
</protein>
<organism evidence="2 3">
    <name type="scientific">Diploptera punctata</name>
    <name type="common">Pacific beetle cockroach</name>
    <dbReference type="NCBI Taxonomy" id="6984"/>
    <lineage>
        <taxon>Eukaryota</taxon>
        <taxon>Metazoa</taxon>
        <taxon>Ecdysozoa</taxon>
        <taxon>Arthropoda</taxon>
        <taxon>Hexapoda</taxon>
        <taxon>Insecta</taxon>
        <taxon>Pterygota</taxon>
        <taxon>Neoptera</taxon>
        <taxon>Polyneoptera</taxon>
        <taxon>Dictyoptera</taxon>
        <taxon>Blattodea</taxon>
        <taxon>Blaberoidea</taxon>
        <taxon>Blaberidae</taxon>
        <taxon>Diplopterinae</taxon>
        <taxon>Diploptera</taxon>
    </lineage>
</organism>
<gene>
    <name evidence="2" type="ORF">L9F63_027976</name>
</gene>
<comment type="caution">
    <text evidence="2">The sequence shown here is derived from an EMBL/GenBank/DDBJ whole genome shotgun (WGS) entry which is preliminary data.</text>
</comment>
<dbReference type="EMBL" id="JASPKZ010004902">
    <property type="protein sequence ID" value="KAJ9589764.1"/>
    <property type="molecule type" value="Genomic_DNA"/>
</dbReference>
<dbReference type="PANTHER" id="PTHR20898:SF0">
    <property type="entry name" value="DAEDALUS ON 3-RELATED"/>
    <property type="match status" value="1"/>
</dbReference>
<dbReference type="InterPro" id="IPR036846">
    <property type="entry name" value="GM2-AP_sf"/>
</dbReference>
<accession>A0AAD7ZZM7</accession>
<dbReference type="Proteomes" id="UP001233999">
    <property type="component" value="Unassembled WGS sequence"/>
</dbReference>
<dbReference type="PANTHER" id="PTHR20898">
    <property type="entry name" value="DAEDALUS ON 3-RELATED-RELATED"/>
    <property type="match status" value="1"/>
</dbReference>
<dbReference type="Pfam" id="PF06477">
    <property type="entry name" value="DUF1091"/>
    <property type="match status" value="1"/>
</dbReference>
<name>A0AAD7ZZM7_DIPPU</name>
<keyword evidence="3" id="KW-1185">Reference proteome</keyword>
<evidence type="ECO:0000256" key="1">
    <source>
        <dbReference type="ARBA" id="ARBA00022729"/>
    </source>
</evidence>
<evidence type="ECO:0008006" key="4">
    <source>
        <dbReference type="Google" id="ProtNLM"/>
    </source>
</evidence>
<proteinExistence type="predicted"/>
<evidence type="ECO:0000313" key="3">
    <source>
        <dbReference type="Proteomes" id="UP001233999"/>
    </source>
</evidence>
<dbReference type="SMART" id="SM00697">
    <property type="entry name" value="DM8"/>
    <property type="match status" value="1"/>
</dbReference>
<reference evidence="2" key="1">
    <citation type="journal article" date="2023" name="IScience">
        <title>Live-bearing cockroach genome reveals convergent evolutionary mechanisms linked to viviparity in insects and beyond.</title>
        <authorList>
            <person name="Fouks B."/>
            <person name="Harrison M.C."/>
            <person name="Mikhailova A.A."/>
            <person name="Marchal E."/>
            <person name="English S."/>
            <person name="Carruthers M."/>
            <person name="Jennings E.C."/>
            <person name="Chiamaka E.L."/>
            <person name="Frigard R.A."/>
            <person name="Pippel M."/>
            <person name="Attardo G.M."/>
            <person name="Benoit J.B."/>
            <person name="Bornberg-Bauer E."/>
            <person name="Tobe S.S."/>
        </authorList>
    </citation>
    <scope>NUCLEOTIDE SEQUENCE</scope>
    <source>
        <strain evidence="2">Stay&amp;Tobe</strain>
    </source>
</reference>
<dbReference type="Gene3D" id="2.70.220.10">
    <property type="entry name" value="Ganglioside GM2 activator"/>
    <property type="match status" value="1"/>
</dbReference>